<feature type="compositionally biased region" description="Basic and acidic residues" evidence="3">
    <location>
        <begin position="1421"/>
        <end position="1431"/>
    </location>
</feature>
<dbReference type="PANTHER" id="PTHR44329">
    <property type="entry name" value="SERINE/THREONINE-PROTEIN KINASE TNNI3K-RELATED"/>
    <property type="match status" value="1"/>
</dbReference>
<feature type="compositionally biased region" description="Basic and acidic residues" evidence="3">
    <location>
        <begin position="150"/>
        <end position="163"/>
    </location>
</feature>
<feature type="compositionally biased region" description="Gly residues" evidence="3">
    <location>
        <begin position="170"/>
        <end position="181"/>
    </location>
</feature>
<dbReference type="SUPFAM" id="SSF56112">
    <property type="entry name" value="Protein kinase-like (PK-like)"/>
    <property type="match status" value="1"/>
</dbReference>
<feature type="compositionally biased region" description="Gly residues" evidence="3">
    <location>
        <begin position="1943"/>
        <end position="1952"/>
    </location>
</feature>
<dbReference type="InterPro" id="IPR008271">
    <property type="entry name" value="Ser/Thr_kinase_AS"/>
</dbReference>
<feature type="compositionally biased region" description="Gly residues" evidence="3">
    <location>
        <begin position="1406"/>
        <end position="1416"/>
    </location>
</feature>
<feature type="region of interest" description="Disordered" evidence="3">
    <location>
        <begin position="2022"/>
        <end position="2116"/>
    </location>
</feature>
<evidence type="ECO:0000313" key="5">
    <source>
        <dbReference type="EMBL" id="KXZ49686.1"/>
    </source>
</evidence>
<keyword evidence="2" id="KW-0067">ATP-binding</keyword>
<gene>
    <name evidence="5" type="ORF">GPECTOR_20g543</name>
</gene>
<keyword evidence="6" id="KW-1185">Reference proteome</keyword>
<dbReference type="OrthoDB" id="4062651at2759"/>
<evidence type="ECO:0000256" key="3">
    <source>
        <dbReference type="SAM" id="MobiDB-lite"/>
    </source>
</evidence>
<dbReference type="PANTHER" id="PTHR44329:SF298">
    <property type="entry name" value="MIXED LINEAGE KINASE DOMAIN-LIKE PROTEIN"/>
    <property type="match status" value="1"/>
</dbReference>
<feature type="region of interest" description="Disordered" evidence="3">
    <location>
        <begin position="1912"/>
        <end position="1966"/>
    </location>
</feature>
<feature type="region of interest" description="Disordered" evidence="3">
    <location>
        <begin position="1238"/>
        <end position="1292"/>
    </location>
</feature>
<feature type="region of interest" description="Disordered" evidence="3">
    <location>
        <begin position="147"/>
        <end position="184"/>
    </location>
</feature>
<feature type="compositionally biased region" description="Low complexity" evidence="3">
    <location>
        <begin position="1322"/>
        <end position="1342"/>
    </location>
</feature>
<feature type="region of interest" description="Disordered" evidence="3">
    <location>
        <begin position="1403"/>
        <end position="1439"/>
    </location>
</feature>
<dbReference type="InterPro" id="IPR051681">
    <property type="entry name" value="Ser/Thr_Kinases-Pseudokinases"/>
</dbReference>
<accession>A0A150GIN8</accession>
<evidence type="ECO:0000259" key="4">
    <source>
        <dbReference type="PROSITE" id="PS50011"/>
    </source>
</evidence>
<feature type="region of interest" description="Disordered" evidence="3">
    <location>
        <begin position="1020"/>
        <end position="1065"/>
    </location>
</feature>
<dbReference type="InterPro" id="IPR000719">
    <property type="entry name" value="Prot_kinase_dom"/>
</dbReference>
<feature type="region of interest" description="Disordered" evidence="3">
    <location>
        <begin position="1773"/>
        <end position="1800"/>
    </location>
</feature>
<comment type="caution">
    <text evidence="5">The sequence shown here is derived from an EMBL/GenBank/DDBJ whole genome shotgun (WGS) entry which is preliminary data.</text>
</comment>
<feature type="compositionally biased region" description="Basic and acidic residues" evidence="3">
    <location>
        <begin position="694"/>
        <end position="705"/>
    </location>
</feature>
<feature type="compositionally biased region" description="Low complexity" evidence="3">
    <location>
        <begin position="1922"/>
        <end position="1942"/>
    </location>
</feature>
<keyword evidence="1" id="KW-0547">Nucleotide-binding</keyword>
<name>A0A150GIN8_GONPE</name>
<dbReference type="PROSITE" id="PS50011">
    <property type="entry name" value="PROTEIN_KINASE_DOM"/>
    <property type="match status" value="1"/>
</dbReference>
<feature type="region of interest" description="Disordered" evidence="3">
    <location>
        <begin position="1735"/>
        <end position="1760"/>
    </location>
</feature>
<dbReference type="InterPro" id="IPR011009">
    <property type="entry name" value="Kinase-like_dom_sf"/>
</dbReference>
<dbReference type="Gene3D" id="3.30.200.20">
    <property type="entry name" value="Phosphorylase Kinase, domain 1"/>
    <property type="match status" value="1"/>
</dbReference>
<dbReference type="STRING" id="33097.A0A150GIN8"/>
<protein>
    <recommendedName>
        <fullName evidence="4">Protein kinase domain-containing protein</fullName>
    </recommendedName>
</protein>
<dbReference type="PROSITE" id="PS00108">
    <property type="entry name" value="PROTEIN_KINASE_ST"/>
    <property type="match status" value="1"/>
</dbReference>
<feature type="compositionally biased region" description="Low complexity" evidence="3">
    <location>
        <begin position="1054"/>
        <end position="1065"/>
    </location>
</feature>
<sequence>MQEQEKHVEPRRLHGNGAAVVGGRELATAVIQDTVKYLGIQATGISHLNGPYLSVRNVGPDASDILLVSSWRAHYEPGGNGSSPILDGLPPAITQKAGAAQAGQNGLALLTQSSSQAAPACEAMAGSFADEREYAHRHAAGHAEANGDMMHQDNHHGHPEGPARDAPGMASGGGKGPGAGGPFAAEALRAFPSVASERAGPIIEEYTSDAEPPSPGGHRRRGRQQKYGEEHSVENGRMVSHAMPIVQLADSMADPDRMMEDVPVQGGPNGQGPAQPVTTVAAVAQQPQVGGQPSLGGGLPAPGHVVKLAGPGLGALSAFASTAAAEAAAVGGVAHASTAPTPTSGPLVLSPRPRSEWELDPSKIVLGRRLAVGGFGEVFVAKYEGTLVAVKRLLASDSDTTQRFIDEVHMLARLRHPNLLLFMGYTLTPEPSIVTEFMARGSLFHILRQAGNRPPDPRMQRAVAVAVARGMAYLHSRSPPILHLDLKSPNVLVDDRWRVKIADFGLSRVRQRTYVSSGAAAGSPEWMAPEVLRCDHYAEAADVYSFGVVLWELLTGQAPWADLNAMQVVGAVGFARRSLPDPSEGDQLLVHLCKACRAYEPTQRPSFTQIIEAMDSHFGPPPWPETAAVAANNPAVAAAEGAAGAAADGGAGVAQRALPPPEGASEPAAAAEVVATQIGPPPRLVRSHSLASAPDKDAGGADRPDGAVPPTASINVPPPRLDARFMSVHESPRSRRRYRSPRGEDMLLGPPAITARLQDGRKTPSPRTASGRAWRIGTVDSCEDYEAPPQSEQQQPKARSPAPKAGGAASGELTVGAGRVPAARGSPFADLAAAEFAPGSVSDVRSLRVEIPSEAAVAEGDEGGPFDKPESMELGSPVLQQQGLGMRLQQYYLQHAGAAAASGGGGAEPSTPGAAGGHAGGSLMPPIQLGPFQPDPPGGFGPDDLGQRLDAAVAAAAAAEAGGGDPWDGTQSELSFAFILADDNASICSDDFLQSASLDRIPDVAEEEEMAEVGDAFVRQEAPGSDGGAPDSNDISFKLPRPLLINPSQPHPAQPDQADQGPPASPFLAAAAAAEAAAAVAAQPQAPGDVAVAEPPSADLWAALQHHSAGQHSPKQHMATAAWLQDAGLDEGGADAAGGAAAWSQQAVRPQVPAQPELGSQPEQQPAEQQLLQNNKASAHAQGGDCSTVLQQPRQFSQALPEPAGRVEVARFSSSGGGSGVTTYRTGRFKVTIEPAVSDAQQPVQTPATIPAVQQQQQQQAHTAHINPVDQAPPQEQQQQQQPSLLMHAPAPAPAAPAASVADAAAAAAVATAAAAGNTPMSPTGSAGGAHPAGSSPGGAPSTCGRGRPSHHGACHSELSGGAPVALNCVTMYRKGRFFVSHAAAGTHSLTVTNPFAGAGTSSMAAGGGGGSGGGASSAESPHDESEDHDAASGPASPRRAAAAVGAAAAAAVGAAAAAAAGGGSALASRQNSVEGSPQEASRPMTWAAVAALPPPAKPQEAAAAGSVVGVGRQYSTGRFTVAESIVVAPVPEPRRPSCGSATGERDAAGGAPGAAMAPADGSLPLITVHSAVVGESTAAAAAAAAAAHLQPHRVQSAPCIAPDASQWGQFGPPAAAHGQSTGPAGQPPHHAPGHPGAAATAPASPRNEHVVVRKVGRFTVREVEAGSNTSSRGPSSSGTPVEGTRPEALPAAGALPAAAAGILLSVAGMGCSVPGSPPEDAHLLSSHHSSCSFASASGGCSRSSSQGIEMDMGAPPAPTQLAQHLDMDLALQPGPSQVQGQRDQQPQPEGAGPAAASVAAAAGEPAGALPAAGVPPIAAAAGAVEFAAPPQVLRVKSKGRFTVIEHGAPLVGFLPAELAPPAPAPRTGPGAAAAPLPPQPGSAPWGLSGPQAPEQAAQLHADMARMVQERMARNEREAWEQQQQPQRRGPGQPWDPARARLGPGGGAAQGGGDEEEEENAGDDNAAAAAGGLGCLYEVTIGDGLTIQISHGIQGGGGGNVGAEEEEDGDAMMVDVNLLHGEDEEGDDSASEGGGDGGGEEQLPQGGGGGEPNGNGGDWEHAPLEPPGTPTHGAAHERDWLLGGDVGIEWRRRRAGRGRDGDDSSSSGDFDSMDDS</sequence>
<feature type="compositionally biased region" description="Gly residues" evidence="3">
    <location>
        <begin position="2045"/>
        <end position="2057"/>
    </location>
</feature>
<feature type="region of interest" description="Disordered" evidence="3">
    <location>
        <begin position="205"/>
        <end position="234"/>
    </location>
</feature>
<feature type="compositionally biased region" description="Low complexity" evidence="3">
    <location>
        <begin position="796"/>
        <end position="811"/>
    </location>
</feature>
<feature type="compositionally biased region" description="Polar residues" evidence="3">
    <location>
        <begin position="1239"/>
        <end position="1248"/>
    </location>
</feature>
<feature type="region of interest" description="Disordered" evidence="3">
    <location>
        <begin position="1322"/>
        <end position="1360"/>
    </location>
</feature>
<feature type="region of interest" description="Disordered" evidence="3">
    <location>
        <begin position="1533"/>
        <end position="1556"/>
    </location>
</feature>
<dbReference type="GO" id="GO:0004674">
    <property type="term" value="F:protein serine/threonine kinase activity"/>
    <property type="evidence" value="ECO:0007669"/>
    <property type="project" value="TreeGrafter"/>
</dbReference>
<feature type="domain" description="Protein kinase" evidence="4">
    <location>
        <begin position="364"/>
        <end position="618"/>
    </location>
</feature>
<reference evidence="6" key="1">
    <citation type="journal article" date="2016" name="Nat. Commun.">
        <title>The Gonium pectorale genome demonstrates co-option of cell cycle regulation during the evolution of multicellularity.</title>
        <authorList>
            <person name="Hanschen E.R."/>
            <person name="Marriage T.N."/>
            <person name="Ferris P.J."/>
            <person name="Hamaji T."/>
            <person name="Toyoda A."/>
            <person name="Fujiyama A."/>
            <person name="Neme R."/>
            <person name="Noguchi H."/>
            <person name="Minakuchi Y."/>
            <person name="Suzuki M."/>
            <person name="Kawai-Toyooka H."/>
            <person name="Smith D.R."/>
            <person name="Sparks H."/>
            <person name="Anderson J."/>
            <person name="Bakaric R."/>
            <person name="Luria V."/>
            <person name="Karger A."/>
            <person name="Kirschner M.W."/>
            <person name="Durand P.M."/>
            <person name="Michod R.E."/>
            <person name="Nozaki H."/>
            <person name="Olson B.J."/>
        </authorList>
    </citation>
    <scope>NUCLEOTIDE SEQUENCE [LARGE SCALE GENOMIC DNA]</scope>
    <source>
        <strain evidence="6">NIES-2863</strain>
    </source>
</reference>
<dbReference type="Proteomes" id="UP000075714">
    <property type="component" value="Unassembled WGS sequence"/>
</dbReference>
<feature type="compositionally biased region" description="Low complexity" evidence="3">
    <location>
        <begin position="1632"/>
        <end position="1646"/>
    </location>
</feature>
<feature type="compositionally biased region" description="Low complexity" evidence="3">
    <location>
        <begin position="1735"/>
        <end position="1746"/>
    </location>
</feature>
<feature type="compositionally biased region" description="Acidic residues" evidence="3">
    <location>
        <begin position="1953"/>
        <end position="1962"/>
    </location>
</feature>
<feature type="compositionally biased region" description="Low complexity" evidence="3">
    <location>
        <begin position="1667"/>
        <end position="1681"/>
    </location>
</feature>
<proteinExistence type="predicted"/>
<evidence type="ECO:0000313" key="6">
    <source>
        <dbReference type="Proteomes" id="UP000075714"/>
    </source>
</evidence>
<feature type="region of interest" description="Disordered" evidence="3">
    <location>
        <begin position="1606"/>
        <end position="1648"/>
    </location>
</feature>
<dbReference type="Pfam" id="PF07714">
    <property type="entry name" value="PK_Tyr_Ser-Thr"/>
    <property type="match status" value="1"/>
</dbReference>
<feature type="compositionally biased region" description="Low complexity" evidence="3">
    <location>
        <begin position="1137"/>
        <end position="1175"/>
    </location>
</feature>
<dbReference type="EMBL" id="LSYV01000021">
    <property type="protein sequence ID" value="KXZ49686.1"/>
    <property type="molecule type" value="Genomic_DNA"/>
</dbReference>
<feature type="compositionally biased region" description="Low complexity" evidence="3">
    <location>
        <begin position="1272"/>
        <end position="1283"/>
    </location>
</feature>
<feature type="region of interest" description="Disordered" evidence="3">
    <location>
        <begin position="1134"/>
        <end position="1186"/>
    </location>
</feature>
<feature type="region of interest" description="Disordered" evidence="3">
    <location>
        <begin position="1862"/>
        <end position="1899"/>
    </location>
</feature>
<evidence type="ECO:0000256" key="2">
    <source>
        <dbReference type="ARBA" id="ARBA00022840"/>
    </source>
</evidence>
<feature type="compositionally biased region" description="Low complexity" evidence="3">
    <location>
        <begin position="1775"/>
        <end position="1800"/>
    </location>
</feature>
<feature type="region of interest" description="Disordered" evidence="3">
    <location>
        <begin position="900"/>
        <end position="946"/>
    </location>
</feature>
<dbReference type="InterPro" id="IPR001245">
    <property type="entry name" value="Ser-Thr/Tyr_kinase_cat_dom"/>
</dbReference>
<organism evidence="5 6">
    <name type="scientific">Gonium pectorale</name>
    <name type="common">Green alga</name>
    <dbReference type="NCBI Taxonomy" id="33097"/>
    <lineage>
        <taxon>Eukaryota</taxon>
        <taxon>Viridiplantae</taxon>
        <taxon>Chlorophyta</taxon>
        <taxon>core chlorophytes</taxon>
        <taxon>Chlorophyceae</taxon>
        <taxon>CS clade</taxon>
        <taxon>Chlamydomonadales</taxon>
        <taxon>Volvocaceae</taxon>
        <taxon>Gonium</taxon>
    </lineage>
</organism>
<dbReference type="GO" id="GO:0005524">
    <property type="term" value="F:ATP binding"/>
    <property type="evidence" value="ECO:0007669"/>
    <property type="project" value="UniProtKB-KW"/>
</dbReference>
<feature type="region of interest" description="Disordered" evidence="3">
    <location>
        <begin position="1663"/>
        <end position="1688"/>
    </location>
</feature>
<dbReference type="SMART" id="SM00220">
    <property type="entry name" value="S_TKc"/>
    <property type="match status" value="1"/>
</dbReference>
<evidence type="ECO:0000256" key="1">
    <source>
        <dbReference type="ARBA" id="ARBA00022741"/>
    </source>
</evidence>
<dbReference type="Gene3D" id="1.10.510.10">
    <property type="entry name" value="Transferase(Phosphotransferase) domain 1"/>
    <property type="match status" value="1"/>
</dbReference>
<feature type="region of interest" description="Disordered" evidence="3">
    <location>
        <begin position="679"/>
        <end position="812"/>
    </location>
</feature>
<dbReference type="CDD" id="cd13999">
    <property type="entry name" value="STKc_MAP3K-like"/>
    <property type="match status" value="1"/>
</dbReference>